<feature type="chain" id="PRO_5046833023" evidence="2">
    <location>
        <begin position="24"/>
        <end position="166"/>
    </location>
</feature>
<protein>
    <submittedName>
        <fullName evidence="3">Uncharacterized protein</fullName>
    </submittedName>
</protein>
<accession>A0ABW3GA26</accession>
<evidence type="ECO:0000256" key="2">
    <source>
        <dbReference type="SAM" id="SignalP"/>
    </source>
</evidence>
<dbReference type="PROSITE" id="PS51257">
    <property type="entry name" value="PROKAR_LIPOPROTEIN"/>
    <property type="match status" value="1"/>
</dbReference>
<keyword evidence="2" id="KW-0732">Signal</keyword>
<dbReference type="EMBL" id="JBHTIL010000001">
    <property type="protein sequence ID" value="MFD0925745.1"/>
    <property type="molecule type" value="Genomic_DNA"/>
</dbReference>
<sequence length="166" mass="16229">MAVPSMRLPVLSLAAVAAGLLLAGCGSDSGEVAGTVSSTSSAATASSPASAESTAIEAPTSTDPSAQAVPGPRLPAATSIPASKEEPTVDGTRCDTANGPEGALRVVILSGATDCGTVMPVARRFGPLISTGRNQDVGGWSCGPSQTTGVLAKCTRGDAAFGFLPQ</sequence>
<reference evidence="4" key="1">
    <citation type="journal article" date="2019" name="Int. J. Syst. Evol. Microbiol.">
        <title>The Global Catalogue of Microorganisms (GCM) 10K type strain sequencing project: providing services to taxonomists for standard genome sequencing and annotation.</title>
        <authorList>
            <consortium name="The Broad Institute Genomics Platform"/>
            <consortium name="The Broad Institute Genome Sequencing Center for Infectious Disease"/>
            <person name="Wu L."/>
            <person name="Ma J."/>
        </authorList>
    </citation>
    <scope>NUCLEOTIDE SEQUENCE [LARGE SCALE GENOMIC DNA]</scope>
    <source>
        <strain evidence="4">CCUG 50873</strain>
    </source>
</reference>
<evidence type="ECO:0000313" key="3">
    <source>
        <dbReference type="EMBL" id="MFD0925745.1"/>
    </source>
</evidence>
<comment type="caution">
    <text evidence="3">The sequence shown here is derived from an EMBL/GenBank/DDBJ whole genome shotgun (WGS) entry which is preliminary data.</text>
</comment>
<proteinExistence type="predicted"/>
<organism evidence="3 4">
    <name type="scientific">Williamsia deligens</name>
    <dbReference type="NCBI Taxonomy" id="321325"/>
    <lineage>
        <taxon>Bacteria</taxon>
        <taxon>Bacillati</taxon>
        <taxon>Actinomycetota</taxon>
        <taxon>Actinomycetes</taxon>
        <taxon>Mycobacteriales</taxon>
        <taxon>Nocardiaceae</taxon>
        <taxon>Williamsia</taxon>
    </lineage>
</organism>
<name>A0ABW3GA26_9NOCA</name>
<evidence type="ECO:0000256" key="1">
    <source>
        <dbReference type="SAM" id="MobiDB-lite"/>
    </source>
</evidence>
<feature type="signal peptide" evidence="2">
    <location>
        <begin position="1"/>
        <end position="23"/>
    </location>
</feature>
<keyword evidence="4" id="KW-1185">Reference proteome</keyword>
<feature type="compositionally biased region" description="Low complexity" evidence="1">
    <location>
        <begin position="40"/>
        <end position="62"/>
    </location>
</feature>
<feature type="region of interest" description="Disordered" evidence="1">
    <location>
        <begin position="40"/>
        <end position="96"/>
    </location>
</feature>
<dbReference type="RefSeq" id="WP_253646331.1">
    <property type="nucleotide sequence ID" value="NZ_BAAAMO010000002.1"/>
</dbReference>
<evidence type="ECO:0000313" key="4">
    <source>
        <dbReference type="Proteomes" id="UP001597068"/>
    </source>
</evidence>
<dbReference type="Proteomes" id="UP001597068">
    <property type="component" value="Unassembled WGS sequence"/>
</dbReference>
<gene>
    <name evidence="3" type="ORF">ACFQ04_08345</name>
</gene>